<dbReference type="SUPFAM" id="SSF51621">
    <property type="entry name" value="Phosphoenolpyruvate/pyruvate domain"/>
    <property type="match status" value="1"/>
</dbReference>
<dbReference type="Proteomes" id="UP000298588">
    <property type="component" value="Chromosome"/>
</dbReference>
<dbReference type="PANTHER" id="PTHR32308">
    <property type="entry name" value="LYASE BETA SUBUNIT, PUTATIVE (AFU_ORTHOLOGUE AFUA_4G13030)-RELATED"/>
    <property type="match status" value="1"/>
</dbReference>
<protein>
    <submittedName>
        <fullName evidence="8">CoA ester lyase</fullName>
    </submittedName>
</protein>
<proteinExistence type="inferred from homology"/>
<dbReference type="RefSeq" id="WP_137098128.1">
    <property type="nucleotide sequence ID" value="NZ_CP039865.1"/>
</dbReference>
<dbReference type="InterPro" id="IPR011206">
    <property type="entry name" value="Citrate_lyase_beta/mcl1/mcl2"/>
</dbReference>
<evidence type="ECO:0000256" key="5">
    <source>
        <dbReference type="PIRSR" id="PIRSR015582-1"/>
    </source>
</evidence>
<dbReference type="KEGG" id="paqt:E8L99_02850"/>
<dbReference type="AlphaFoldDB" id="A0A4D7QH62"/>
<evidence type="ECO:0000256" key="3">
    <source>
        <dbReference type="ARBA" id="ARBA00022723"/>
    </source>
</evidence>
<accession>A0A4D7QH62</accession>
<feature type="domain" description="HpcH/HpaI aldolase/citrate lyase" evidence="7">
    <location>
        <begin position="7"/>
        <end position="225"/>
    </location>
</feature>
<dbReference type="PIRSF" id="PIRSF015582">
    <property type="entry name" value="Cit_lyase_B"/>
    <property type="match status" value="1"/>
</dbReference>
<dbReference type="EMBL" id="CP039865">
    <property type="protein sequence ID" value="QCK84794.1"/>
    <property type="molecule type" value="Genomic_DNA"/>
</dbReference>
<evidence type="ECO:0000313" key="8">
    <source>
        <dbReference type="EMBL" id="QCK84794.1"/>
    </source>
</evidence>
<feature type="binding site" evidence="6">
    <location>
        <position position="126"/>
    </location>
    <ligand>
        <name>Mg(2+)</name>
        <dbReference type="ChEBI" id="CHEBI:18420"/>
    </ligand>
</feature>
<evidence type="ECO:0000256" key="6">
    <source>
        <dbReference type="PIRSR" id="PIRSR015582-2"/>
    </source>
</evidence>
<evidence type="ECO:0000259" key="7">
    <source>
        <dbReference type="Pfam" id="PF03328"/>
    </source>
</evidence>
<dbReference type="Gene3D" id="3.20.20.60">
    <property type="entry name" value="Phosphoenolpyruvate-binding domains"/>
    <property type="match status" value="1"/>
</dbReference>
<dbReference type="Pfam" id="PF03328">
    <property type="entry name" value="HpcH_HpaI"/>
    <property type="match status" value="1"/>
</dbReference>
<evidence type="ECO:0000256" key="4">
    <source>
        <dbReference type="ARBA" id="ARBA00022842"/>
    </source>
</evidence>
<feature type="binding site" evidence="5">
    <location>
        <position position="68"/>
    </location>
    <ligand>
        <name>substrate</name>
    </ligand>
</feature>
<dbReference type="InterPro" id="IPR005000">
    <property type="entry name" value="Aldolase/citrate-lyase_domain"/>
</dbReference>
<evidence type="ECO:0000256" key="2">
    <source>
        <dbReference type="ARBA" id="ARBA00005568"/>
    </source>
</evidence>
<dbReference type="GO" id="GO:0006107">
    <property type="term" value="P:oxaloacetate metabolic process"/>
    <property type="evidence" value="ECO:0007669"/>
    <property type="project" value="TreeGrafter"/>
</dbReference>
<keyword evidence="8" id="KW-0456">Lyase</keyword>
<keyword evidence="4 6" id="KW-0460">Magnesium</keyword>
<evidence type="ECO:0000313" key="9">
    <source>
        <dbReference type="Proteomes" id="UP000298588"/>
    </source>
</evidence>
<keyword evidence="9" id="KW-1185">Reference proteome</keyword>
<evidence type="ECO:0000256" key="1">
    <source>
        <dbReference type="ARBA" id="ARBA00001946"/>
    </source>
</evidence>
<feature type="binding site" evidence="5">
    <location>
        <position position="126"/>
    </location>
    <ligand>
        <name>substrate</name>
    </ligand>
</feature>
<dbReference type="InterPro" id="IPR040442">
    <property type="entry name" value="Pyrv_kinase-like_dom_sf"/>
</dbReference>
<sequence length="292" mass="30716">MTIRPRRSALYMPGSNARAIEKARTLAADIVILDLEDAVAPDAKEMARGQVAAAVRQGGFGPREIMVRINGLDTPWGATDLAELAGCGADVILLPKVSDAASLIATGEALAKAGMADNTRIWAMMETPLAMLNAGSIAAAASHPATRLSGFVMGTNDLAKETGARIVPGRAPMNAWLMTCLAAARAHGLAILDGVWNEIADEAGFVRECQEARDMGFDGKTLIHPNQIAPCNAAFSPADKDVAWARIIIAAFEQPENATKGAIQIEGRMVERLHADMGKRLVAIADAIAARA</sequence>
<dbReference type="OrthoDB" id="9800547at2"/>
<comment type="cofactor">
    <cofactor evidence="1">
        <name>Mg(2+)</name>
        <dbReference type="ChEBI" id="CHEBI:18420"/>
    </cofactor>
</comment>
<reference evidence="8 9" key="1">
    <citation type="submission" date="2019-04" db="EMBL/GenBank/DDBJ databases">
        <title>Phreatobacter aquaticus sp. nov.</title>
        <authorList>
            <person name="Choi A."/>
            <person name="Baek K."/>
        </authorList>
    </citation>
    <scope>NUCLEOTIDE SEQUENCE [LARGE SCALE GENOMIC DNA]</scope>
    <source>
        <strain evidence="8 9">NMCR1094</strain>
    </source>
</reference>
<feature type="binding site" evidence="6">
    <location>
        <position position="157"/>
    </location>
    <ligand>
        <name>Mg(2+)</name>
        <dbReference type="ChEBI" id="CHEBI:18420"/>
    </ligand>
</feature>
<dbReference type="GO" id="GO:0016829">
    <property type="term" value="F:lyase activity"/>
    <property type="evidence" value="ECO:0007669"/>
    <property type="project" value="UniProtKB-KW"/>
</dbReference>
<dbReference type="InterPro" id="IPR015813">
    <property type="entry name" value="Pyrv/PenolPyrv_kinase-like_dom"/>
</dbReference>
<dbReference type="GO" id="GO:0000287">
    <property type="term" value="F:magnesium ion binding"/>
    <property type="evidence" value="ECO:0007669"/>
    <property type="project" value="TreeGrafter"/>
</dbReference>
<name>A0A4D7QH62_9HYPH</name>
<gene>
    <name evidence="8" type="ORF">E8L99_02850</name>
</gene>
<keyword evidence="3 6" id="KW-0479">Metal-binding</keyword>
<dbReference type="PANTHER" id="PTHR32308:SF10">
    <property type="entry name" value="CITRATE LYASE SUBUNIT BETA"/>
    <property type="match status" value="1"/>
</dbReference>
<organism evidence="8 9">
    <name type="scientific">Phreatobacter aquaticus</name>
    <dbReference type="NCBI Taxonomy" id="2570229"/>
    <lineage>
        <taxon>Bacteria</taxon>
        <taxon>Pseudomonadati</taxon>
        <taxon>Pseudomonadota</taxon>
        <taxon>Alphaproteobacteria</taxon>
        <taxon>Hyphomicrobiales</taxon>
        <taxon>Phreatobacteraceae</taxon>
        <taxon>Phreatobacter</taxon>
    </lineage>
</organism>
<comment type="similarity">
    <text evidence="2">Belongs to the HpcH/HpaI aldolase family.</text>
</comment>